<protein>
    <submittedName>
        <fullName evidence="1">Uncharacterized protein</fullName>
    </submittedName>
</protein>
<proteinExistence type="predicted"/>
<dbReference type="Proteomes" id="UP001283361">
    <property type="component" value="Unassembled WGS sequence"/>
</dbReference>
<accession>A0AAE1A1U9</accession>
<evidence type="ECO:0000313" key="1">
    <source>
        <dbReference type="EMBL" id="KAK3779753.1"/>
    </source>
</evidence>
<comment type="caution">
    <text evidence="1">The sequence shown here is derived from an EMBL/GenBank/DDBJ whole genome shotgun (WGS) entry which is preliminary data.</text>
</comment>
<dbReference type="EMBL" id="JAWDGP010002811">
    <property type="protein sequence ID" value="KAK3779753.1"/>
    <property type="molecule type" value="Genomic_DNA"/>
</dbReference>
<dbReference type="AlphaFoldDB" id="A0AAE1A1U9"/>
<reference evidence="1" key="1">
    <citation type="journal article" date="2023" name="G3 (Bethesda)">
        <title>A reference genome for the long-term kleptoplast-retaining sea slug Elysia crispata morphotype clarki.</title>
        <authorList>
            <person name="Eastman K.E."/>
            <person name="Pendleton A.L."/>
            <person name="Shaikh M.A."/>
            <person name="Suttiyut T."/>
            <person name="Ogas R."/>
            <person name="Tomko P."/>
            <person name="Gavelis G."/>
            <person name="Widhalm J.R."/>
            <person name="Wisecaver J.H."/>
        </authorList>
    </citation>
    <scope>NUCLEOTIDE SEQUENCE</scope>
    <source>
        <strain evidence="1">ECLA1</strain>
    </source>
</reference>
<name>A0AAE1A1U9_9GAST</name>
<keyword evidence="2" id="KW-1185">Reference proteome</keyword>
<sequence>MVHALRQSVEFCCNDVRTRRAHESPRCKRRASGGCGLRGRKGKYRSVGENGVIEMLETEKRKGWTHNLRDNGGPPVSS</sequence>
<gene>
    <name evidence="1" type="ORF">RRG08_035891</name>
</gene>
<organism evidence="1 2">
    <name type="scientific">Elysia crispata</name>
    <name type="common">lettuce slug</name>
    <dbReference type="NCBI Taxonomy" id="231223"/>
    <lineage>
        <taxon>Eukaryota</taxon>
        <taxon>Metazoa</taxon>
        <taxon>Spiralia</taxon>
        <taxon>Lophotrochozoa</taxon>
        <taxon>Mollusca</taxon>
        <taxon>Gastropoda</taxon>
        <taxon>Heterobranchia</taxon>
        <taxon>Euthyneura</taxon>
        <taxon>Panpulmonata</taxon>
        <taxon>Sacoglossa</taxon>
        <taxon>Placobranchoidea</taxon>
        <taxon>Plakobranchidae</taxon>
        <taxon>Elysia</taxon>
    </lineage>
</organism>
<evidence type="ECO:0000313" key="2">
    <source>
        <dbReference type="Proteomes" id="UP001283361"/>
    </source>
</evidence>